<feature type="non-terminal residue" evidence="3">
    <location>
        <position position="270"/>
    </location>
</feature>
<evidence type="ECO:0000256" key="1">
    <source>
        <dbReference type="ARBA" id="ARBA00022729"/>
    </source>
</evidence>
<name>A0A0F8ZCD2_9ZZZZ</name>
<evidence type="ECO:0000313" key="3">
    <source>
        <dbReference type="EMBL" id="KKK64169.1"/>
    </source>
</evidence>
<reference evidence="3" key="1">
    <citation type="journal article" date="2015" name="Nature">
        <title>Complex archaea that bridge the gap between prokaryotes and eukaryotes.</title>
        <authorList>
            <person name="Spang A."/>
            <person name="Saw J.H."/>
            <person name="Jorgensen S.L."/>
            <person name="Zaremba-Niedzwiedzka K."/>
            <person name="Martijn J."/>
            <person name="Lind A.E."/>
            <person name="van Eijk R."/>
            <person name="Schleper C."/>
            <person name="Guy L."/>
            <person name="Ettema T.J."/>
        </authorList>
    </citation>
    <scope>NUCLEOTIDE SEQUENCE</scope>
</reference>
<dbReference type="Pfam" id="PF01364">
    <property type="entry name" value="Peptidase_C25"/>
    <property type="match status" value="1"/>
</dbReference>
<dbReference type="Gene3D" id="3.40.50.10390">
    <property type="entry name" value="Gingipain r, domain 1"/>
    <property type="match status" value="1"/>
</dbReference>
<evidence type="ECO:0000259" key="2">
    <source>
        <dbReference type="Pfam" id="PF01364"/>
    </source>
</evidence>
<sequence length="270" mass="29939">MSNIYEIICPGDLQNSIQSLVTKKTSKGYSVHIKSVEDFGDPLDHEACRNFILQRNPRYYLLVGDYDRMPSYPLSDHSSDAYYGMTEIDKVPQIPFGRLSSNDPAIIGEICNRLANYESGGNGNWTKNVILTGWLPRSSQQFATQSDAGWECVEAIGNHFNIIKRFENNESASGEHIPLARAEWEVDNTSKADLIKAINSGALIIRYLGHGTSGSWENIGKKDVDIDEKFNIGDIDTLTVGNKHPFVISASCSTGSITPDIAFGEKWLVD</sequence>
<dbReference type="InterPro" id="IPR029030">
    <property type="entry name" value="Caspase-like_dom_sf"/>
</dbReference>
<dbReference type="InterPro" id="IPR029031">
    <property type="entry name" value="Gingipain_N_sf"/>
</dbReference>
<dbReference type="AlphaFoldDB" id="A0A0F8ZCD2"/>
<gene>
    <name evidence="3" type="ORF">LCGC14_2986930</name>
</gene>
<dbReference type="InterPro" id="IPR001769">
    <property type="entry name" value="Gingipain"/>
</dbReference>
<accession>A0A0F8ZCD2</accession>
<proteinExistence type="predicted"/>
<organism evidence="3">
    <name type="scientific">marine sediment metagenome</name>
    <dbReference type="NCBI Taxonomy" id="412755"/>
    <lineage>
        <taxon>unclassified sequences</taxon>
        <taxon>metagenomes</taxon>
        <taxon>ecological metagenomes</taxon>
    </lineage>
</organism>
<dbReference type="GO" id="GO:0008234">
    <property type="term" value="F:cysteine-type peptidase activity"/>
    <property type="evidence" value="ECO:0007669"/>
    <property type="project" value="InterPro"/>
</dbReference>
<feature type="domain" description="Gingipain" evidence="2">
    <location>
        <begin position="6"/>
        <end position="268"/>
    </location>
</feature>
<dbReference type="GO" id="GO:0006508">
    <property type="term" value="P:proteolysis"/>
    <property type="evidence" value="ECO:0007669"/>
    <property type="project" value="InterPro"/>
</dbReference>
<dbReference type="EMBL" id="LAZR01061146">
    <property type="protein sequence ID" value="KKK64169.1"/>
    <property type="molecule type" value="Genomic_DNA"/>
</dbReference>
<protein>
    <recommendedName>
        <fullName evidence="2">Gingipain domain-containing protein</fullName>
    </recommendedName>
</protein>
<comment type="caution">
    <text evidence="3">The sequence shown here is derived from an EMBL/GenBank/DDBJ whole genome shotgun (WGS) entry which is preliminary data.</text>
</comment>
<keyword evidence="1" id="KW-0732">Signal</keyword>
<dbReference type="Gene3D" id="3.40.50.1460">
    <property type="match status" value="1"/>
</dbReference>
<dbReference type="SUPFAM" id="SSF52129">
    <property type="entry name" value="Caspase-like"/>
    <property type="match status" value="1"/>
</dbReference>